<evidence type="ECO:0000313" key="3">
    <source>
        <dbReference type="EMBL" id="QQB89327.1"/>
    </source>
</evidence>
<keyword evidence="1" id="KW-0472">Membrane</keyword>
<dbReference type="Proteomes" id="UP000596117">
    <property type="component" value="Chromosome"/>
</dbReference>
<dbReference type="AlphaFoldDB" id="A0A410NTX9"/>
<evidence type="ECO:0000256" key="1">
    <source>
        <dbReference type="SAM" id="Phobius"/>
    </source>
</evidence>
<feature type="transmembrane region" description="Helical" evidence="1">
    <location>
        <begin position="15"/>
        <end position="36"/>
    </location>
</feature>
<gene>
    <name evidence="2" type="ORF">EQG53_02480</name>
    <name evidence="3" type="ORF">I6H83_02460</name>
</gene>
<dbReference type="RefSeq" id="WP_128719010.1">
    <property type="nucleotide sequence ID" value="NZ_BJNC01000017.1"/>
</dbReference>
<accession>A0A410NTX9</accession>
<evidence type="ECO:0000313" key="2">
    <source>
        <dbReference type="EMBL" id="QAT13312.1"/>
    </source>
</evidence>
<name>A0A410NTX9_BREDI</name>
<evidence type="ECO:0000313" key="4">
    <source>
        <dbReference type="Proteomes" id="UP000287388"/>
    </source>
</evidence>
<reference evidence="3 5" key="2">
    <citation type="submission" date="2020-12" db="EMBL/GenBank/DDBJ databases">
        <title>FDA dAtabase for Regulatory Grade micrObial Sequences (FDA-ARGOS): Supporting development and validation of Infectious Disease Dx tests.</title>
        <authorList>
            <person name="Kerrigan L."/>
            <person name="Long C."/>
            <person name="Tallon L."/>
            <person name="Sadzewicz L."/>
            <person name="Zhao X."/>
            <person name="Boylan J."/>
            <person name="Ott S."/>
            <person name="Bowen H."/>
            <person name="Vavikolanu K."/>
            <person name="Mehta A."/>
            <person name="Aluvathingal J."/>
            <person name="Nadendla S."/>
            <person name="Yan Y."/>
            <person name="Sichtig H."/>
        </authorList>
    </citation>
    <scope>NUCLEOTIDE SEQUENCE [LARGE SCALE GENOMIC DNA]</scope>
    <source>
        <strain evidence="3 5">FDAARGOS_1026</strain>
    </source>
</reference>
<keyword evidence="1" id="KW-1133">Transmembrane helix</keyword>
<evidence type="ECO:0000313" key="5">
    <source>
        <dbReference type="Proteomes" id="UP000596117"/>
    </source>
</evidence>
<protein>
    <submittedName>
        <fullName evidence="2">Uncharacterized protein</fullName>
    </submittedName>
</protein>
<organism evidence="2 4">
    <name type="scientific">Brevundimonas diminuta</name>
    <name type="common">Pseudomonas diminuta</name>
    <dbReference type="NCBI Taxonomy" id="293"/>
    <lineage>
        <taxon>Bacteria</taxon>
        <taxon>Pseudomonadati</taxon>
        <taxon>Pseudomonadota</taxon>
        <taxon>Alphaproteobacteria</taxon>
        <taxon>Caulobacterales</taxon>
        <taxon>Caulobacteraceae</taxon>
        <taxon>Brevundimonas</taxon>
    </lineage>
</organism>
<dbReference type="EMBL" id="CP066026">
    <property type="protein sequence ID" value="QQB89327.1"/>
    <property type="molecule type" value="Genomic_DNA"/>
</dbReference>
<keyword evidence="1" id="KW-0812">Transmembrane</keyword>
<dbReference type="EMBL" id="CP035093">
    <property type="protein sequence ID" value="QAT13312.1"/>
    <property type="molecule type" value="Genomic_DNA"/>
</dbReference>
<keyword evidence="5" id="KW-1185">Reference proteome</keyword>
<sequence>MKLHHTLDLEVSNGVGLIALAIVAAAIGAVAVALIVTREPVGRQGGDAGGLEVAARIRTGHGLNDAQQGGIEPARGRLDRFADAARSGGHD</sequence>
<reference evidence="2 4" key="1">
    <citation type="submission" date="2019-01" db="EMBL/GenBank/DDBJ databases">
        <title>Brevundimonas diminuta Genome sequencing and assembly.</title>
        <authorList>
            <person name="Chen H."/>
        </authorList>
    </citation>
    <scope>NUCLEOTIDE SEQUENCE [LARGE SCALE GENOMIC DNA]</scope>
    <source>
        <strain evidence="2">ATCC</strain>
        <strain evidence="4">ATCC(B) 19146</strain>
    </source>
</reference>
<dbReference type="KEGG" id="bdm:EQG53_02480"/>
<dbReference type="Proteomes" id="UP000287388">
    <property type="component" value="Chromosome"/>
</dbReference>
<proteinExistence type="predicted"/>